<dbReference type="GO" id="GO:0003995">
    <property type="term" value="F:acyl-CoA dehydrogenase activity"/>
    <property type="evidence" value="ECO:0007669"/>
    <property type="project" value="TreeGrafter"/>
</dbReference>
<dbReference type="InterPro" id="IPR052904">
    <property type="entry name" value="Acyl-CoA_dehydrogenase-like"/>
</dbReference>
<keyword evidence="3 4" id="KW-0274">FAD</keyword>
<dbReference type="PANTHER" id="PTHR42707">
    <property type="entry name" value="ACYL-COA DEHYDROGENASE"/>
    <property type="match status" value="1"/>
</dbReference>
<gene>
    <name evidence="9" type="ORF">DPMN_074524</name>
</gene>
<dbReference type="EMBL" id="JAIWYP010000015">
    <property type="protein sequence ID" value="KAH3699567.1"/>
    <property type="molecule type" value="Genomic_DNA"/>
</dbReference>
<dbReference type="InterPro" id="IPR006091">
    <property type="entry name" value="Acyl-CoA_Oxase/DH_mid-dom"/>
</dbReference>
<dbReference type="Pfam" id="PF00441">
    <property type="entry name" value="Acyl-CoA_dh_1"/>
    <property type="match status" value="1"/>
</dbReference>
<accession>A0A9D3YFI4</accession>
<dbReference type="InterPro" id="IPR036250">
    <property type="entry name" value="AcylCo_DH-like_C"/>
</dbReference>
<dbReference type="Proteomes" id="UP000828390">
    <property type="component" value="Unassembled WGS sequence"/>
</dbReference>
<dbReference type="InterPro" id="IPR041504">
    <property type="entry name" value="AidB_N"/>
</dbReference>
<evidence type="ECO:0000313" key="9">
    <source>
        <dbReference type="EMBL" id="KAH3699567.1"/>
    </source>
</evidence>
<keyword evidence="2 4" id="KW-0285">Flavoprotein</keyword>
<evidence type="ECO:0000256" key="2">
    <source>
        <dbReference type="ARBA" id="ARBA00022630"/>
    </source>
</evidence>
<evidence type="ECO:0000256" key="3">
    <source>
        <dbReference type="ARBA" id="ARBA00022827"/>
    </source>
</evidence>
<protein>
    <recommendedName>
        <fullName evidence="11">Acyl-CoA dehydrogenase</fullName>
    </recommendedName>
</protein>
<dbReference type="InterPro" id="IPR009075">
    <property type="entry name" value="AcylCo_DH/oxidase_C"/>
</dbReference>
<evidence type="ECO:0000256" key="4">
    <source>
        <dbReference type="RuleBase" id="RU362125"/>
    </source>
</evidence>
<dbReference type="PANTHER" id="PTHR42707:SF2">
    <property type="entry name" value="ACD11 DEHYDROGENASE"/>
    <property type="match status" value="1"/>
</dbReference>
<organism evidence="9 10">
    <name type="scientific">Dreissena polymorpha</name>
    <name type="common">Zebra mussel</name>
    <name type="synonym">Mytilus polymorpha</name>
    <dbReference type="NCBI Taxonomy" id="45954"/>
    <lineage>
        <taxon>Eukaryota</taxon>
        <taxon>Metazoa</taxon>
        <taxon>Spiralia</taxon>
        <taxon>Lophotrochozoa</taxon>
        <taxon>Mollusca</taxon>
        <taxon>Bivalvia</taxon>
        <taxon>Autobranchia</taxon>
        <taxon>Heteroconchia</taxon>
        <taxon>Euheterodonta</taxon>
        <taxon>Imparidentia</taxon>
        <taxon>Neoheterodontei</taxon>
        <taxon>Myida</taxon>
        <taxon>Dreissenoidea</taxon>
        <taxon>Dreissenidae</taxon>
        <taxon>Dreissena</taxon>
    </lineage>
</organism>
<dbReference type="Gene3D" id="6.10.250.600">
    <property type="match status" value="1"/>
</dbReference>
<evidence type="ECO:0000313" key="10">
    <source>
        <dbReference type="Proteomes" id="UP000828390"/>
    </source>
</evidence>
<keyword evidence="10" id="KW-1185">Reference proteome</keyword>
<dbReference type="SUPFAM" id="SSF47203">
    <property type="entry name" value="Acyl-CoA dehydrogenase C-terminal domain-like"/>
    <property type="match status" value="1"/>
</dbReference>
<evidence type="ECO:0008006" key="11">
    <source>
        <dbReference type="Google" id="ProtNLM"/>
    </source>
</evidence>
<keyword evidence="4" id="KW-0560">Oxidoreductase</keyword>
<dbReference type="Gene3D" id="1.20.140.10">
    <property type="entry name" value="Butyryl-CoA Dehydrogenase, subunit A, domain 3"/>
    <property type="match status" value="1"/>
</dbReference>
<name>A0A9D3YFI4_DREPO</name>
<dbReference type="Pfam" id="PF02770">
    <property type="entry name" value="Acyl-CoA_dh_M"/>
    <property type="match status" value="1"/>
</dbReference>
<dbReference type="Pfam" id="PF18158">
    <property type="entry name" value="AidB_N"/>
    <property type="match status" value="1"/>
</dbReference>
<dbReference type="InterPro" id="IPR053998">
    <property type="entry name" value="ACDH-11_C"/>
</dbReference>
<reference evidence="9" key="1">
    <citation type="journal article" date="2019" name="bioRxiv">
        <title>The Genome of the Zebra Mussel, Dreissena polymorpha: A Resource for Invasive Species Research.</title>
        <authorList>
            <person name="McCartney M.A."/>
            <person name="Auch B."/>
            <person name="Kono T."/>
            <person name="Mallez S."/>
            <person name="Zhang Y."/>
            <person name="Obille A."/>
            <person name="Becker A."/>
            <person name="Abrahante J.E."/>
            <person name="Garbe J."/>
            <person name="Badalamenti J.P."/>
            <person name="Herman A."/>
            <person name="Mangelson H."/>
            <person name="Liachko I."/>
            <person name="Sullivan S."/>
            <person name="Sone E.D."/>
            <person name="Koren S."/>
            <person name="Silverstein K.A.T."/>
            <person name="Beckman K.B."/>
            <person name="Gohl D.M."/>
        </authorList>
    </citation>
    <scope>NUCLEOTIDE SEQUENCE</scope>
    <source>
        <strain evidence="9">Duluth1</strain>
        <tissue evidence="9">Whole animal</tissue>
    </source>
</reference>
<evidence type="ECO:0000256" key="1">
    <source>
        <dbReference type="ARBA" id="ARBA00009347"/>
    </source>
</evidence>
<feature type="domain" description="Adaptive response protein AidB N-terminal" evidence="7">
    <location>
        <begin position="70"/>
        <end position="220"/>
    </location>
</feature>
<evidence type="ECO:0000259" key="8">
    <source>
        <dbReference type="Pfam" id="PF22217"/>
    </source>
</evidence>
<dbReference type="SUPFAM" id="SSF56645">
    <property type="entry name" value="Acyl-CoA dehydrogenase NM domain-like"/>
    <property type="match status" value="1"/>
</dbReference>
<proteinExistence type="inferred from homology"/>
<feature type="domain" description="Acyl-CoA dehydrogenase 11-like C-terminal" evidence="8">
    <location>
        <begin position="509"/>
        <end position="627"/>
    </location>
</feature>
<comment type="similarity">
    <text evidence="1 4">Belongs to the acyl-CoA dehydrogenase family.</text>
</comment>
<dbReference type="Pfam" id="PF22217">
    <property type="entry name" value="ACDH-11_C"/>
    <property type="match status" value="1"/>
</dbReference>
<feature type="domain" description="Acyl-CoA oxidase/dehydrogenase middle" evidence="6">
    <location>
        <begin position="230"/>
        <end position="333"/>
    </location>
</feature>
<evidence type="ECO:0000259" key="7">
    <source>
        <dbReference type="Pfam" id="PF18158"/>
    </source>
</evidence>
<comment type="caution">
    <text evidence="9">The sequence shown here is derived from an EMBL/GenBank/DDBJ whole genome shotgun (WGS) entry which is preliminary data.</text>
</comment>
<evidence type="ECO:0000259" key="6">
    <source>
        <dbReference type="Pfam" id="PF02770"/>
    </source>
</evidence>
<feature type="domain" description="Acyl-CoA dehydrogenase/oxidase C-terminal" evidence="5">
    <location>
        <begin position="344"/>
        <end position="502"/>
    </location>
</feature>
<dbReference type="Gene3D" id="2.40.110.20">
    <property type="match status" value="1"/>
</dbReference>
<dbReference type="InterPro" id="IPR009100">
    <property type="entry name" value="AcylCoA_DH/oxidase_NM_dom_sf"/>
</dbReference>
<dbReference type="AlphaFoldDB" id="A0A9D3YFI4"/>
<reference evidence="9" key="2">
    <citation type="submission" date="2020-11" db="EMBL/GenBank/DDBJ databases">
        <authorList>
            <person name="McCartney M.A."/>
            <person name="Auch B."/>
            <person name="Kono T."/>
            <person name="Mallez S."/>
            <person name="Becker A."/>
            <person name="Gohl D.M."/>
            <person name="Silverstein K.A.T."/>
            <person name="Koren S."/>
            <person name="Bechman K.B."/>
            <person name="Herman A."/>
            <person name="Abrahante J.E."/>
            <person name="Garbe J."/>
        </authorList>
    </citation>
    <scope>NUCLEOTIDE SEQUENCE</scope>
    <source>
        <strain evidence="9">Duluth1</strain>
        <tissue evidence="9">Whole animal</tissue>
    </source>
</reference>
<evidence type="ECO:0000259" key="5">
    <source>
        <dbReference type="Pfam" id="PF00441"/>
    </source>
</evidence>
<comment type="cofactor">
    <cofactor evidence="4">
        <name>FAD</name>
        <dbReference type="ChEBI" id="CHEBI:57692"/>
    </cofactor>
</comment>
<sequence length="636" mass="70738">MAMNTIRLQSVAAERFLSPCIQRCSSVQNRSTSGKPQKVSETWELMAEQNFPFARARLGTFFQDAPKLGNQYIEDSLLRSYLKRHVPKQVLAEIEPDLTRFGERVATEMHTLGLQCEQQQPYLVKYSAWGERVDRLITGPAWREMHKIAAQEGLIAIAYERKHAEWSRLYGLVKNYLNCPSSGLYSCPLAMTDGAAKIVERLSSEAPWLKERAFPHLLSRDPDKFWTSGQWMTEKRGGSDVAGGTETVAVEQADGTYRLYGYKWFSSATDADITFTLARTVDKHGHTVPGTKGLSLFYLEVKTDSGSLNNIEVIRLKDKLGTRQLPTAELLLDGAVAHKVSDEGRGVPAISDMLKLTRMHNSIAAASSMRRMVSLSRDYATRRTAFGQVLRRYPLHVQTLARMEVEARGALILCLENMRLLGREDCGVASEGDLSLLRLLVPLSKLYSGKQALQVATEGLESFGGQGYIEDTGIPGILRDAQVLSIWEGTTNILSLDVLRAIAKSQGGVLSAFLAEIEVRMGAVRSPELAEATDKVLKSARQVTQFVQETSKKSATLELAARDLAFSLTRTYMGCLLIDHAASEVATQQDIYTAQRWCEKDLSLVVTNSNRGHYSNASISRDLDLVYDGYMDKSRL</sequence>